<dbReference type="SMART" id="SM00899">
    <property type="entry name" value="FeoA"/>
    <property type="match status" value="1"/>
</dbReference>
<dbReference type="RefSeq" id="WP_229110045.1">
    <property type="nucleotide sequence ID" value="NZ_CP064788.1"/>
</dbReference>
<dbReference type="Pfam" id="PF04023">
    <property type="entry name" value="FeoA"/>
    <property type="match status" value="1"/>
</dbReference>
<dbReference type="SUPFAM" id="SSF50037">
    <property type="entry name" value="C-terminal domain of transcriptional repressors"/>
    <property type="match status" value="1"/>
</dbReference>
<dbReference type="InterPro" id="IPR038157">
    <property type="entry name" value="FeoA_core_dom"/>
</dbReference>
<dbReference type="GO" id="GO:0046914">
    <property type="term" value="F:transition metal ion binding"/>
    <property type="evidence" value="ECO:0007669"/>
    <property type="project" value="InterPro"/>
</dbReference>
<dbReference type="InterPro" id="IPR007167">
    <property type="entry name" value="Fe-transptr_FeoA-like"/>
</dbReference>
<evidence type="ECO:0000256" key="1">
    <source>
        <dbReference type="ARBA" id="ARBA00023004"/>
    </source>
</evidence>
<name>A0A897NLC9_9EURY</name>
<protein>
    <submittedName>
        <fullName evidence="5">Fe2+ transport system protein A</fullName>
    </submittedName>
</protein>
<feature type="compositionally biased region" description="Gly residues" evidence="2">
    <location>
        <begin position="1"/>
        <end position="11"/>
    </location>
</feature>
<evidence type="ECO:0000313" key="7">
    <source>
        <dbReference type="Proteomes" id="UP000663305"/>
    </source>
</evidence>
<dbReference type="EMBL" id="CP064788">
    <property type="protein sequence ID" value="QSG09876.1"/>
    <property type="molecule type" value="Genomic_DNA"/>
</dbReference>
<dbReference type="KEGG" id="hds:HSR122_2500"/>
<keyword evidence="1" id="KW-0408">Iron</keyword>
<feature type="compositionally biased region" description="Basic residues" evidence="2">
    <location>
        <begin position="14"/>
        <end position="25"/>
    </location>
</feature>
<evidence type="ECO:0000256" key="2">
    <source>
        <dbReference type="SAM" id="MobiDB-lite"/>
    </source>
</evidence>
<dbReference type="InterPro" id="IPR008988">
    <property type="entry name" value="Transcriptional_repressor_C"/>
</dbReference>
<dbReference type="Gene3D" id="2.30.30.90">
    <property type="match status" value="1"/>
</dbReference>
<accession>A0A897NLC9</accession>
<dbReference type="EMBL" id="CP064789">
    <property type="protein sequence ID" value="QSG11036.1"/>
    <property type="molecule type" value="Genomic_DNA"/>
</dbReference>
<dbReference type="GeneID" id="68860131"/>
<dbReference type="AlphaFoldDB" id="A0A897NLC9"/>
<gene>
    <name evidence="5" type="primary">feoA</name>
    <name evidence="4" type="synonym">feoA2</name>
    <name evidence="5" type="ORF">HSBGL_0601</name>
    <name evidence="4" type="ORF">HSR122_2500</name>
</gene>
<evidence type="ECO:0000313" key="5">
    <source>
        <dbReference type="EMBL" id="QSG11036.1"/>
    </source>
</evidence>
<proteinExistence type="predicted"/>
<evidence type="ECO:0000313" key="6">
    <source>
        <dbReference type="Proteomes" id="UP000662973"/>
    </source>
</evidence>
<sequence>MTGQSDAGGGRSNRQGKRRRKRRRKRRCKRCRLDDLECGECAMIEDVDRECLRSMGVRPGKTIEVHTKHPFGGPVVVSVGRSTVSLSRSQARDLEVATEE</sequence>
<organism evidence="5 7">
    <name type="scientific">Halapricum desulfuricans</name>
    <dbReference type="NCBI Taxonomy" id="2841257"/>
    <lineage>
        <taxon>Archaea</taxon>
        <taxon>Methanobacteriati</taxon>
        <taxon>Methanobacteriota</taxon>
        <taxon>Stenosarchaea group</taxon>
        <taxon>Halobacteria</taxon>
        <taxon>Halobacteriales</taxon>
        <taxon>Haloarculaceae</taxon>
        <taxon>Halapricum</taxon>
    </lineage>
</organism>
<dbReference type="Proteomes" id="UP000662973">
    <property type="component" value="Chromosome"/>
</dbReference>
<dbReference type="Proteomes" id="UP000663305">
    <property type="component" value="Chromosome"/>
</dbReference>
<feature type="domain" description="Ferrous iron transporter FeoA-like" evidence="3">
    <location>
        <begin position="31"/>
        <end position="98"/>
    </location>
</feature>
<reference evidence="5 6" key="1">
    <citation type="submission" date="2020-11" db="EMBL/GenBank/DDBJ databases">
        <title>Carbohydrate-dependent, anaerobic sulfur respiration: A novel catabolism in halophilic archaea.</title>
        <authorList>
            <person name="Sorokin D.Y."/>
            <person name="Messina E."/>
            <person name="Smedile F."/>
            <person name="La Cono V."/>
            <person name="Hallsworth J.E."/>
            <person name="Yakimov M.M."/>
        </authorList>
    </citation>
    <scope>NUCLEOTIDE SEQUENCE</scope>
    <source>
        <strain evidence="5">HSR-Bgl</strain>
        <strain evidence="4 6">HSR12-2</strain>
    </source>
</reference>
<evidence type="ECO:0000313" key="4">
    <source>
        <dbReference type="EMBL" id="QSG09876.1"/>
    </source>
</evidence>
<keyword evidence="6" id="KW-1185">Reference proteome</keyword>
<accession>A0A897NHR9</accession>
<evidence type="ECO:0000259" key="3">
    <source>
        <dbReference type="SMART" id="SM00899"/>
    </source>
</evidence>
<feature type="region of interest" description="Disordered" evidence="2">
    <location>
        <begin position="1"/>
        <end position="25"/>
    </location>
</feature>